<evidence type="ECO:0000259" key="12">
    <source>
        <dbReference type="PROSITE" id="PS51718"/>
    </source>
</evidence>
<keyword evidence="9" id="KW-0342">GTP-binding</keyword>
<evidence type="ECO:0000256" key="2">
    <source>
        <dbReference type="ARBA" id="ARBA00022692"/>
    </source>
</evidence>
<gene>
    <name evidence="13" type="ORF">EB796_007324</name>
</gene>
<evidence type="ECO:0000256" key="9">
    <source>
        <dbReference type="ARBA" id="ARBA00023134"/>
    </source>
</evidence>
<evidence type="ECO:0000256" key="1">
    <source>
        <dbReference type="ARBA" id="ARBA00004374"/>
    </source>
</evidence>
<reference evidence="13" key="1">
    <citation type="submission" date="2020-06" db="EMBL/GenBank/DDBJ databases">
        <title>Draft genome of Bugula neritina, a colonial animal packing powerful symbionts and potential medicines.</title>
        <authorList>
            <person name="Rayko M."/>
        </authorList>
    </citation>
    <scope>NUCLEOTIDE SEQUENCE [LARGE SCALE GENOMIC DNA]</scope>
    <source>
        <strain evidence="13">Kwan_BN1</strain>
    </source>
</reference>
<comment type="subcellular location">
    <subcellularLocation>
        <location evidence="1">Mitochondrion outer membrane</location>
        <topology evidence="1">Multi-pass membrane protein</topology>
    </subcellularLocation>
</comment>
<accession>A0A7J7K936</accession>
<dbReference type="Pfam" id="PF00350">
    <property type="entry name" value="Dynamin_N"/>
    <property type="match status" value="1"/>
</dbReference>
<evidence type="ECO:0000256" key="6">
    <source>
        <dbReference type="ARBA" id="ARBA00022989"/>
    </source>
</evidence>
<evidence type="ECO:0000256" key="8">
    <source>
        <dbReference type="ARBA" id="ARBA00023128"/>
    </source>
</evidence>
<dbReference type="InterPro" id="IPR030381">
    <property type="entry name" value="G_DYNAMIN_dom"/>
</dbReference>
<dbReference type="InterPro" id="IPR027417">
    <property type="entry name" value="P-loop_NTPase"/>
</dbReference>
<keyword evidence="3" id="KW-0547">Nucleotide-binding</keyword>
<proteinExistence type="predicted"/>
<keyword evidence="7 11" id="KW-0175">Coiled coil</keyword>
<evidence type="ECO:0000313" key="14">
    <source>
        <dbReference type="Proteomes" id="UP000593567"/>
    </source>
</evidence>
<dbReference type="GO" id="GO:0003924">
    <property type="term" value="F:GTPase activity"/>
    <property type="evidence" value="ECO:0007669"/>
    <property type="project" value="InterPro"/>
</dbReference>
<protein>
    <submittedName>
        <fullName evidence="13">MFN2</fullName>
    </submittedName>
</protein>
<dbReference type="OrthoDB" id="6256226at2759"/>
<keyword evidence="4" id="KW-1000">Mitochondrion outer membrane</keyword>
<dbReference type="InterPro" id="IPR027094">
    <property type="entry name" value="Mitofusin_fam"/>
</dbReference>
<evidence type="ECO:0000256" key="4">
    <source>
        <dbReference type="ARBA" id="ARBA00022787"/>
    </source>
</evidence>
<evidence type="ECO:0000256" key="5">
    <source>
        <dbReference type="ARBA" id="ARBA00022801"/>
    </source>
</evidence>
<dbReference type="PANTHER" id="PTHR10465:SF3">
    <property type="entry name" value="TRANSMEMBRANE GTPASE MARF-RELATED"/>
    <property type="match status" value="1"/>
</dbReference>
<dbReference type="Gene3D" id="3.40.50.300">
    <property type="entry name" value="P-loop containing nucleotide triphosphate hydrolases"/>
    <property type="match status" value="1"/>
</dbReference>
<dbReference type="PANTHER" id="PTHR10465">
    <property type="entry name" value="TRANSMEMBRANE GTPASE FZO1"/>
    <property type="match status" value="1"/>
</dbReference>
<keyword evidence="2" id="KW-0812">Transmembrane</keyword>
<evidence type="ECO:0000313" key="13">
    <source>
        <dbReference type="EMBL" id="KAF6034361.1"/>
    </source>
</evidence>
<keyword evidence="14" id="KW-1185">Reference proteome</keyword>
<dbReference type="Proteomes" id="UP000593567">
    <property type="component" value="Unassembled WGS sequence"/>
</dbReference>
<organism evidence="13 14">
    <name type="scientific">Bugula neritina</name>
    <name type="common">Brown bryozoan</name>
    <name type="synonym">Sertularia neritina</name>
    <dbReference type="NCBI Taxonomy" id="10212"/>
    <lineage>
        <taxon>Eukaryota</taxon>
        <taxon>Metazoa</taxon>
        <taxon>Spiralia</taxon>
        <taxon>Lophotrochozoa</taxon>
        <taxon>Bryozoa</taxon>
        <taxon>Gymnolaemata</taxon>
        <taxon>Cheilostomatida</taxon>
        <taxon>Flustrina</taxon>
        <taxon>Buguloidea</taxon>
        <taxon>Bugulidae</taxon>
        <taxon>Bugula</taxon>
    </lineage>
</organism>
<evidence type="ECO:0000256" key="11">
    <source>
        <dbReference type="SAM" id="Coils"/>
    </source>
</evidence>
<dbReference type="CDD" id="cd09912">
    <property type="entry name" value="DLP_2"/>
    <property type="match status" value="1"/>
</dbReference>
<dbReference type="GO" id="GO:0051646">
    <property type="term" value="P:mitochondrion localization"/>
    <property type="evidence" value="ECO:0007669"/>
    <property type="project" value="TreeGrafter"/>
</dbReference>
<feature type="coiled-coil region" evidence="11">
    <location>
        <begin position="393"/>
        <end position="427"/>
    </location>
</feature>
<keyword evidence="10" id="KW-0472">Membrane</keyword>
<dbReference type="FunFam" id="3.40.50.300:FF:000214">
    <property type="entry name" value="Mitofusin 2"/>
    <property type="match status" value="1"/>
</dbReference>
<name>A0A7J7K936_BUGNE</name>
<sequence length="661" mass="73711">MSGLLRTSSNIDQLMTSIPPPHSAAAQDRMSKSVVTSSPLKIFGNAKKSIRDIFGGIASYVEESKACVQEINDERICSASERVKIGEYTDKVAGIREVLSRDHMKVVFFGRTSNGKSTVINTMLRSKILPSGIGHTTHCFVQVEGSDTTEGYMLLEGSAEKRPVSSLKDLANALSSVKLEENSLIRICWPKNMCSLLKDDVVLLDSPGIDVTPDLDGWIDKFCLDADVFVLVANAESTLMQTEKNFFLKVSEMLSKPTVFILNNRWDASASEPDMMEMVRSQHMERNMEFLCNELKVVNKKEAEGRIFFVSAKEALHNRLTEKGAVTTPLGSVLEGYQSRLFEFAQFERTFEECISRSAVKTKFAQHAHKGKLMACELRELMEALLDRSQSLREEVTKVYSSSTNQLAQLERQLAEISTDIENTIRMVADDVQLKVSRALSDELRKLYVLVDEFDRPFHPDAMFLNVYKNELHQHVENGLGKRIQDRCSQVLGELVQISEQRMADKLLVMLPSEKQEAAHNLISAKPQFSVEYRLDAKNLCADFQESIEFRFSFSPAALLSRYMRKPRVRLTQSVPYLDPGAHTPVTEGPTVSLTPAPTASPPPAFDANTDLAVTLLRLAPAISSTTTISCICLAGAVNQPVRRLEGVCCGGRYLRLTVCI</sequence>
<dbReference type="AlphaFoldDB" id="A0A7J7K936"/>
<feature type="domain" description="Dynamin-type G" evidence="12">
    <location>
        <begin position="100"/>
        <end position="343"/>
    </location>
</feature>
<dbReference type="PROSITE" id="PS51718">
    <property type="entry name" value="G_DYNAMIN_2"/>
    <property type="match status" value="1"/>
</dbReference>
<evidence type="ECO:0000256" key="7">
    <source>
        <dbReference type="ARBA" id="ARBA00023054"/>
    </source>
</evidence>
<dbReference type="SUPFAM" id="SSF52540">
    <property type="entry name" value="P-loop containing nucleoside triphosphate hydrolases"/>
    <property type="match status" value="1"/>
</dbReference>
<keyword evidence="5" id="KW-0378">Hydrolase</keyword>
<comment type="caution">
    <text evidence="13">The sequence shown here is derived from an EMBL/GenBank/DDBJ whole genome shotgun (WGS) entry which is preliminary data.</text>
</comment>
<dbReference type="GO" id="GO:0005525">
    <property type="term" value="F:GTP binding"/>
    <property type="evidence" value="ECO:0007669"/>
    <property type="project" value="UniProtKB-KW"/>
</dbReference>
<dbReference type="GO" id="GO:0005741">
    <property type="term" value="C:mitochondrial outer membrane"/>
    <property type="evidence" value="ECO:0007669"/>
    <property type="project" value="UniProtKB-SubCell"/>
</dbReference>
<evidence type="ECO:0000256" key="10">
    <source>
        <dbReference type="ARBA" id="ARBA00023136"/>
    </source>
</evidence>
<dbReference type="InterPro" id="IPR045063">
    <property type="entry name" value="Dynamin_N"/>
</dbReference>
<dbReference type="GO" id="GO:0008053">
    <property type="term" value="P:mitochondrial fusion"/>
    <property type="evidence" value="ECO:0007669"/>
    <property type="project" value="TreeGrafter"/>
</dbReference>
<keyword evidence="8" id="KW-0496">Mitochondrion</keyword>
<keyword evidence="6" id="KW-1133">Transmembrane helix</keyword>
<evidence type="ECO:0000256" key="3">
    <source>
        <dbReference type="ARBA" id="ARBA00022741"/>
    </source>
</evidence>
<dbReference type="EMBL" id="VXIV02001094">
    <property type="protein sequence ID" value="KAF6034361.1"/>
    <property type="molecule type" value="Genomic_DNA"/>
</dbReference>